<dbReference type="SUPFAM" id="SSF47473">
    <property type="entry name" value="EF-hand"/>
    <property type="match status" value="1"/>
</dbReference>
<dbReference type="Proteomes" id="UP001159428">
    <property type="component" value="Unassembled WGS sequence"/>
</dbReference>
<feature type="chain" id="PRO_5043650662" description="F5/8 type C domain-containing protein" evidence="2">
    <location>
        <begin position="21"/>
        <end position="562"/>
    </location>
</feature>
<dbReference type="CDD" id="cd00057">
    <property type="entry name" value="FA58C"/>
    <property type="match status" value="2"/>
</dbReference>
<keyword evidence="5" id="KW-1185">Reference proteome</keyword>
<keyword evidence="2" id="KW-0732">Signal</keyword>
<dbReference type="InterPro" id="IPR011992">
    <property type="entry name" value="EF-hand-dom_pair"/>
</dbReference>
<evidence type="ECO:0000256" key="2">
    <source>
        <dbReference type="SAM" id="SignalP"/>
    </source>
</evidence>
<dbReference type="InterPro" id="IPR000421">
    <property type="entry name" value="FA58C"/>
</dbReference>
<protein>
    <recommendedName>
        <fullName evidence="3">F5/8 type C domain-containing protein</fullName>
    </recommendedName>
</protein>
<feature type="region of interest" description="Disordered" evidence="1">
    <location>
        <begin position="43"/>
        <end position="65"/>
    </location>
</feature>
<dbReference type="PROSITE" id="PS50022">
    <property type="entry name" value="FA58C_3"/>
    <property type="match status" value="2"/>
</dbReference>
<proteinExistence type="predicted"/>
<sequence>MKDITIWILLMSAVGTTMDAASVMIQVKFSGVQDDGECKEPLGLERGNVTDGQLSASSEWDGNHSPRRARLNIQKEGSQRGAWSSRRRDGNQWLQIDLFDETAKVTGVATQGRADNNQWVTKFRLQYSKDGKNFQFYKRKGQSAIEEFTGNKDRNTVVRHDLNPPITARFIRFQPVSWFAHISMRAELYGCLAGKCIEPLGVQSGEISDEQLSASSEWDRNHGVKRGRLNIAKQGSLRAAWSSRRNDQNQWIQIDLRTHYTRVTAVATQGRGDWDQWVTKYRLQYSHDGEKFEFYKEPGQTAPKDFAGNKDKYTIVFHKLNKPFFARFIRFLPRSWRSHISMRIEVYGCSALVENMDQNGDGFANQNEVESFGLKWKGSVEQFDLNADGKLSLEESKIMTSKSPYDLKKIMCHFEATDTNNDLYVTAGELKKRFEYLKYDISLNGVTEFIKKGDVDELDNKFSYNGENRIYHIGIISREIIQLCSTLYSTTSICRMHSSLHGDQRDLEIQGRLRLQTQYLIRFQGFDECHGNRCIYFIEFFYKTKFAQLNLLLSVKDKPVQI</sequence>
<evidence type="ECO:0000256" key="1">
    <source>
        <dbReference type="SAM" id="MobiDB-lite"/>
    </source>
</evidence>
<reference evidence="4 5" key="1">
    <citation type="submission" date="2022-05" db="EMBL/GenBank/DDBJ databases">
        <authorList>
            <consortium name="Genoscope - CEA"/>
            <person name="William W."/>
        </authorList>
    </citation>
    <scope>NUCLEOTIDE SEQUENCE [LARGE SCALE GENOMIC DNA]</scope>
</reference>
<feature type="domain" description="F5/8 type C" evidence="3">
    <location>
        <begin position="196"/>
        <end position="349"/>
    </location>
</feature>
<dbReference type="SMART" id="SM00231">
    <property type="entry name" value="FA58C"/>
    <property type="match status" value="2"/>
</dbReference>
<feature type="domain" description="F5/8 type C" evidence="3">
    <location>
        <begin position="38"/>
        <end position="191"/>
    </location>
</feature>
<dbReference type="PROSITE" id="PS01286">
    <property type="entry name" value="FA58C_2"/>
    <property type="match status" value="2"/>
</dbReference>
<dbReference type="InterPro" id="IPR008979">
    <property type="entry name" value="Galactose-bd-like_sf"/>
</dbReference>
<feature type="compositionally biased region" description="Polar residues" evidence="1">
    <location>
        <begin position="50"/>
        <end position="60"/>
    </location>
</feature>
<feature type="signal peptide" evidence="2">
    <location>
        <begin position="1"/>
        <end position="20"/>
    </location>
</feature>
<dbReference type="AlphaFoldDB" id="A0AAU9X440"/>
<dbReference type="SUPFAM" id="SSF49785">
    <property type="entry name" value="Galactose-binding domain-like"/>
    <property type="match status" value="2"/>
</dbReference>
<organism evidence="4 5">
    <name type="scientific">Pocillopora meandrina</name>
    <dbReference type="NCBI Taxonomy" id="46732"/>
    <lineage>
        <taxon>Eukaryota</taxon>
        <taxon>Metazoa</taxon>
        <taxon>Cnidaria</taxon>
        <taxon>Anthozoa</taxon>
        <taxon>Hexacorallia</taxon>
        <taxon>Scleractinia</taxon>
        <taxon>Astrocoeniina</taxon>
        <taxon>Pocilloporidae</taxon>
        <taxon>Pocillopora</taxon>
    </lineage>
</organism>
<evidence type="ECO:0000313" key="4">
    <source>
        <dbReference type="EMBL" id="CAH3135663.1"/>
    </source>
</evidence>
<dbReference type="Gene3D" id="1.10.238.10">
    <property type="entry name" value="EF-hand"/>
    <property type="match status" value="1"/>
</dbReference>
<comment type="caution">
    <text evidence="4">The sequence shown here is derived from an EMBL/GenBank/DDBJ whole genome shotgun (WGS) entry which is preliminary data.</text>
</comment>
<dbReference type="PANTHER" id="PTHR24543">
    <property type="entry name" value="MULTICOPPER OXIDASE-RELATED"/>
    <property type="match status" value="1"/>
</dbReference>
<dbReference type="Gene3D" id="2.60.120.260">
    <property type="entry name" value="Galactose-binding domain-like"/>
    <property type="match status" value="2"/>
</dbReference>
<name>A0AAU9X440_9CNID</name>
<dbReference type="EMBL" id="CALNXJ010000029">
    <property type="protein sequence ID" value="CAH3135663.1"/>
    <property type="molecule type" value="Genomic_DNA"/>
</dbReference>
<accession>A0AAU9X440</accession>
<evidence type="ECO:0000259" key="3">
    <source>
        <dbReference type="PROSITE" id="PS50022"/>
    </source>
</evidence>
<evidence type="ECO:0000313" key="5">
    <source>
        <dbReference type="Proteomes" id="UP001159428"/>
    </source>
</evidence>
<dbReference type="Pfam" id="PF00754">
    <property type="entry name" value="F5_F8_type_C"/>
    <property type="match status" value="2"/>
</dbReference>
<gene>
    <name evidence="4" type="ORF">PMEA_00015847</name>
</gene>
<dbReference type="PANTHER" id="PTHR24543:SF325">
    <property type="entry name" value="F5_8 TYPE C DOMAIN-CONTAINING PROTEIN"/>
    <property type="match status" value="1"/>
</dbReference>
<dbReference type="FunFam" id="2.60.120.260:FF:000016">
    <property type="entry name" value="Contactin-associated protein-like 4 isoform 1"/>
    <property type="match status" value="2"/>
</dbReference>